<proteinExistence type="predicted"/>
<keyword evidence="2" id="KW-1185">Reference proteome</keyword>
<comment type="caution">
    <text evidence="1">The sequence shown here is derived from an EMBL/GenBank/DDBJ whole genome shotgun (WGS) entry which is preliminary data.</text>
</comment>
<dbReference type="EMBL" id="JACDUT010000002">
    <property type="protein sequence ID" value="MBA2874227.1"/>
    <property type="molecule type" value="Genomic_DNA"/>
</dbReference>
<gene>
    <name evidence="1" type="ORF">HNR31_000997</name>
</gene>
<name>A0A7V9Z529_9BACL</name>
<sequence>MKLIAELKQLREQYMYLVNETLTETSPNLLANVKGMSSENLAQFAVGREAENVSAKVRASEENDEETVILFGGRKKRFLLI</sequence>
<evidence type="ECO:0000313" key="2">
    <source>
        <dbReference type="Proteomes" id="UP000523087"/>
    </source>
</evidence>
<organism evidence="1 2">
    <name type="scientific">Thermaerobacillus caldiproteolyticus</name>
    <dbReference type="NCBI Taxonomy" id="247480"/>
    <lineage>
        <taxon>Bacteria</taxon>
        <taxon>Bacillati</taxon>
        <taxon>Bacillota</taxon>
        <taxon>Bacilli</taxon>
        <taxon>Bacillales</taxon>
        <taxon>Anoxybacillaceae</taxon>
        <taxon>Thermaerobacillus</taxon>
    </lineage>
</organism>
<accession>A0A7V9Z529</accession>
<reference evidence="1 2" key="1">
    <citation type="submission" date="2020-07" db="EMBL/GenBank/DDBJ databases">
        <title>Genomic Encyclopedia of Type Strains, Phase IV (KMG-IV): sequencing the most valuable type-strain genomes for metagenomic binning, comparative biology and taxonomic classification.</title>
        <authorList>
            <person name="Goeker M."/>
        </authorList>
    </citation>
    <scope>NUCLEOTIDE SEQUENCE [LARGE SCALE GENOMIC DNA]</scope>
    <source>
        <strain evidence="1 2">DSM 15730</strain>
    </source>
</reference>
<dbReference type="AlphaFoldDB" id="A0A7V9Z529"/>
<protein>
    <submittedName>
        <fullName evidence="1">Uncharacterized protein</fullName>
    </submittedName>
</protein>
<dbReference type="RefSeq" id="WP_181555145.1">
    <property type="nucleotide sequence ID" value="NZ_CP064060.1"/>
</dbReference>
<dbReference type="Proteomes" id="UP000523087">
    <property type="component" value="Unassembled WGS sequence"/>
</dbReference>
<evidence type="ECO:0000313" key="1">
    <source>
        <dbReference type="EMBL" id="MBA2874227.1"/>
    </source>
</evidence>